<organism evidence="2 3">
    <name type="scientific">Beauveria bassiana</name>
    <name type="common">White muscardine disease fungus</name>
    <name type="synonym">Tritirachium shiotae</name>
    <dbReference type="NCBI Taxonomy" id="176275"/>
    <lineage>
        <taxon>Eukaryota</taxon>
        <taxon>Fungi</taxon>
        <taxon>Dikarya</taxon>
        <taxon>Ascomycota</taxon>
        <taxon>Pezizomycotina</taxon>
        <taxon>Sordariomycetes</taxon>
        <taxon>Hypocreomycetidae</taxon>
        <taxon>Hypocreales</taxon>
        <taxon>Cordycipitaceae</taxon>
        <taxon>Beauveria</taxon>
    </lineage>
</organism>
<comment type="caution">
    <text evidence="2">The sequence shown here is derived from an EMBL/GenBank/DDBJ whole genome shotgun (WGS) entry which is preliminary data.</text>
</comment>
<proteinExistence type="predicted"/>
<protein>
    <submittedName>
        <fullName evidence="2">Uncharacterized protein</fullName>
    </submittedName>
</protein>
<accession>A0A2N6NRC3</accession>
<evidence type="ECO:0000256" key="1">
    <source>
        <dbReference type="SAM" id="MobiDB-lite"/>
    </source>
</evidence>
<evidence type="ECO:0000313" key="3">
    <source>
        <dbReference type="Proteomes" id="UP000235728"/>
    </source>
</evidence>
<sequence>MPAGRAEIASLLSGAAEWADLICSFIQPSHTTRHSWHRRLIAPTQASARLGNSCRLTAPMRLRLGMADKLSASPGAPSVSGSGARPQ</sequence>
<gene>
    <name evidence="2" type="ORF">BM221_004453</name>
</gene>
<reference evidence="2 3" key="1">
    <citation type="journal article" date="2016" name="Appl. Microbiol. Biotechnol.">
        <title>Characterization of T-DNA insertion mutants with decreased virulence in the entomopathogenic fungus Beauveria bassiana JEF-007.</title>
        <authorList>
            <person name="Kim S."/>
            <person name="Lee S.J."/>
            <person name="Nai Y.S."/>
            <person name="Yu J.S."/>
            <person name="Lee M.R."/>
            <person name="Yang Y.T."/>
            <person name="Kim J.S."/>
        </authorList>
    </citation>
    <scope>NUCLEOTIDE SEQUENCE [LARGE SCALE GENOMIC DNA]</scope>
    <source>
        <strain evidence="2 3">JEF-007</strain>
    </source>
</reference>
<dbReference type="AlphaFoldDB" id="A0A2N6NRC3"/>
<feature type="region of interest" description="Disordered" evidence="1">
    <location>
        <begin position="67"/>
        <end position="87"/>
    </location>
</feature>
<name>A0A2N6NRC3_BEABA</name>
<feature type="compositionally biased region" description="Low complexity" evidence="1">
    <location>
        <begin position="71"/>
        <end position="87"/>
    </location>
</feature>
<dbReference type="EMBL" id="MRVG01000004">
    <property type="protein sequence ID" value="PMB69806.1"/>
    <property type="molecule type" value="Genomic_DNA"/>
</dbReference>
<evidence type="ECO:0000313" key="2">
    <source>
        <dbReference type="EMBL" id="PMB69806.1"/>
    </source>
</evidence>
<dbReference type="Proteomes" id="UP000235728">
    <property type="component" value="Unassembled WGS sequence"/>
</dbReference>